<proteinExistence type="predicted"/>
<dbReference type="EMBL" id="PUHQ01000121">
    <property type="protein sequence ID" value="KAG0655401.1"/>
    <property type="molecule type" value="Genomic_DNA"/>
</dbReference>
<evidence type="ECO:0000313" key="1">
    <source>
        <dbReference type="EMBL" id="KAG0655401.1"/>
    </source>
</evidence>
<gene>
    <name evidence="1" type="ORF">C6P46_000998</name>
</gene>
<dbReference type="Proteomes" id="UP000777482">
    <property type="component" value="Unassembled WGS sequence"/>
</dbReference>
<dbReference type="AlphaFoldDB" id="A0A9P6VVX4"/>
<organism evidence="1 2">
    <name type="scientific">Rhodotorula mucilaginosa</name>
    <name type="common">Yeast</name>
    <name type="synonym">Rhodotorula rubra</name>
    <dbReference type="NCBI Taxonomy" id="5537"/>
    <lineage>
        <taxon>Eukaryota</taxon>
        <taxon>Fungi</taxon>
        <taxon>Dikarya</taxon>
        <taxon>Basidiomycota</taxon>
        <taxon>Pucciniomycotina</taxon>
        <taxon>Microbotryomycetes</taxon>
        <taxon>Sporidiobolales</taxon>
        <taxon>Sporidiobolaceae</taxon>
        <taxon>Rhodotorula</taxon>
    </lineage>
</organism>
<comment type="caution">
    <text evidence="1">The sequence shown here is derived from an EMBL/GenBank/DDBJ whole genome shotgun (WGS) entry which is preliminary data.</text>
</comment>
<name>A0A9P6VVX4_RHOMI</name>
<sequence>MRRAHRRAADVTGERTRSSGSVSALILVGRPFAVSQSLCVSGRPDAASRSKNKDAEASMRWSPGFIAIGYGSMALHHGRAHDIRPNRPRTSAFEEELGRISQAYPDDPAATIAQFLGTLRQAAHDAGFYQASDVQPAGFRWYPNRLAEHAAVFTELRAVGRDLQTRRVWTIPPLQDYLVR</sequence>
<accession>A0A9P6VVX4</accession>
<reference evidence="1 2" key="1">
    <citation type="submission" date="2020-11" db="EMBL/GenBank/DDBJ databases">
        <title>Kefir isolates.</title>
        <authorList>
            <person name="Marcisauskas S."/>
            <person name="Kim Y."/>
            <person name="Blasche S."/>
        </authorList>
    </citation>
    <scope>NUCLEOTIDE SEQUENCE [LARGE SCALE GENOMIC DNA]</scope>
    <source>
        <strain evidence="1 2">KR</strain>
    </source>
</reference>
<evidence type="ECO:0000313" key="2">
    <source>
        <dbReference type="Proteomes" id="UP000777482"/>
    </source>
</evidence>
<keyword evidence="2" id="KW-1185">Reference proteome</keyword>
<protein>
    <submittedName>
        <fullName evidence="1">Uncharacterized protein</fullName>
    </submittedName>
</protein>